<dbReference type="PANTHER" id="PTHR28272:SF1">
    <property type="entry name" value="RIBONUCLEASES P_MRP PROTEIN SUBUNIT POP3"/>
    <property type="match status" value="1"/>
</dbReference>
<dbReference type="GO" id="GO:0005655">
    <property type="term" value="C:nucleolar ribonuclease P complex"/>
    <property type="evidence" value="ECO:0007669"/>
    <property type="project" value="TreeGrafter"/>
</dbReference>
<sequence length="256" mass="29044">MECKIKLSWQLESPFNRRTLTKLSTEQENIIVDLLCKIVTPIGRYSLNHKTPSKGKRSKKREPKSKRDAKGALTTLIDEAPPKPEISSYVVFGLNIVLQRLEYLSNLSKIQRVRSNDMKLSRGEKAVNENKPFFNQHFSAIFMVSMSQPPIIEEILPQLVVTASLTHPELPETRLVHISKEHHNKICECLNIPRVSIIGILDGAPLSSGLLEFIRKHVPEIRIPHLSEPGKLPYVPVQINAVETISKVSAKRQKLR</sequence>
<protein>
    <submittedName>
        <fullName evidence="2">Putative rna-processing protein</fullName>
    </submittedName>
</protein>
<dbReference type="Proteomes" id="UP000285326">
    <property type="component" value="Unassembled WGS sequence"/>
</dbReference>
<dbReference type="GO" id="GO:0000171">
    <property type="term" value="F:ribonuclease MRP activity"/>
    <property type="evidence" value="ECO:0007669"/>
    <property type="project" value="TreeGrafter"/>
</dbReference>
<feature type="region of interest" description="Disordered" evidence="1">
    <location>
        <begin position="47"/>
        <end position="76"/>
    </location>
</feature>
<dbReference type="PANTHER" id="PTHR28272">
    <property type="entry name" value="RIBONUCLEASES P/MRP PROTEIN SUBUNIT POP3"/>
    <property type="match status" value="1"/>
</dbReference>
<dbReference type="GO" id="GO:0008033">
    <property type="term" value="P:tRNA processing"/>
    <property type="evidence" value="ECO:0007669"/>
    <property type="project" value="InterPro"/>
</dbReference>
<dbReference type="GO" id="GO:0006364">
    <property type="term" value="P:rRNA processing"/>
    <property type="evidence" value="ECO:0007669"/>
    <property type="project" value="InterPro"/>
</dbReference>
<gene>
    <name evidence="2" type="ORF">GcM1_204046</name>
</gene>
<proteinExistence type="predicted"/>
<dbReference type="GO" id="GO:0005829">
    <property type="term" value="C:cytosol"/>
    <property type="evidence" value="ECO:0007669"/>
    <property type="project" value="TreeGrafter"/>
</dbReference>
<reference evidence="2 3" key="1">
    <citation type="journal article" date="2018" name="BMC Genomics">
        <title>Comparative genome analyses reveal sequence features reflecting distinct modes of host-adaptation between dicot and monocot powdery mildew.</title>
        <authorList>
            <person name="Wu Y."/>
            <person name="Ma X."/>
            <person name="Pan Z."/>
            <person name="Kale S.D."/>
            <person name="Song Y."/>
            <person name="King H."/>
            <person name="Zhang Q."/>
            <person name="Presley C."/>
            <person name="Deng X."/>
            <person name="Wei C.I."/>
            <person name="Xiao S."/>
        </authorList>
    </citation>
    <scope>NUCLEOTIDE SEQUENCE [LARGE SCALE GENOMIC DNA]</scope>
    <source>
        <strain evidence="2">UMSG1</strain>
    </source>
</reference>
<organism evidence="2 3">
    <name type="scientific">Golovinomyces cichoracearum</name>
    <dbReference type="NCBI Taxonomy" id="62708"/>
    <lineage>
        <taxon>Eukaryota</taxon>
        <taxon>Fungi</taxon>
        <taxon>Dikarya</taxon>
        <taxon>Ascomycota</taxon>
        <taxon>Pezizomycotina</taxon>
        <taxon>Leotiomycetes</taxon>
        <taxon>Erysiphales</taxon>
        <taxon>Erysiphaceae</taxon>
        <taxon>Golovinomyces</taxon>
    </lineage>
</organism>
<evidence type="ECO:0000313" key="2">
    <source>
        <dbReference type="EMBL" id="RKF79238.1"/>
    </source>
</evidence>
<feature type="compositionally biased region" description="Basic residues" evidence="1">
    <location>
        <begin position="51"/>
        <end position="64"/>
    </location>
</feature>
<accession>A0A420IXJ5</accession>
<dbReference type="AlphaFoldDB" id="A0A420IXJ5"/>
<evidence type="ECO:0000256" key="1">
    <source>
        <dbReference type="SAM" id="MobiDB-lite"/>
    </source>
</evidence>
<comment type="caution">
    <text evidence="2">The sequence shown here is derived from an EMBL/GenBank/DDBJ whole genome shotgun (WGS) entry which is preliminary data.</text>
</comment>
<dbReference type="GO" id="GO:0000172">
    <property type="term" value="C:ribonuclease MRP complex"/>
    <property type="evidence" value="ECO:0007669"/>
    <property type="project" value="TreeGrafter"/>
</dbReference>
<name>A0A420IXJ5_9PEZI</name>
<dbReference type="GO" id="GO:0034965">
    <property type="term" value="P:intronic box C/D snoRNA processing"/>
    <property type="evidence" value="ECO:0007669"/>
    <property type="project" value="TreeGrafter"/>
</dbReference>
<dbReference type="InterPro" id="IPR013241">
    <property type="entry name" value="RNase_P_Pop3"/>
</dbReference>
<dbReference type="EMBL" id="MCBS01020422">
    <property type="protein sequence ID" value="RKF79238.1"/>
    <property type="molecule type" value="Genomic_DNA"/>
</dbReference>
<dbReference type="GO" id="GO:0004526">
    <property type="term" value="F:ribonuclease P activity"/>
    <property type="evidence" value="ECO:0007669"/>
    <property type="project" value="TreeGrafter"/>
</dbReference>
<evidence type="ECO:0000313" key="3">
    <source>
        <dbReference type="Proteomes" id="UP000285326"/>
    </source>
</evidence>